<sequence length="56" mass="6235">MSSLSLPMVLILQLMRSCLERFFGNAIGKVRESLGKFGKVWESGNTRRGLKPPPNS</sequence>
<gene>
    <name evidence="1" type="ORF">NG799_06975</name>
</gene>
<organism evidence="1 2">
    <name type="scientific">Laspinema palackyanum D2a</name>
    <dbReference type="NCBI Taxonomy" id="2953684"/>
    <lineage>
        <taxon>Bacteria</taxon>
        <taxon>Bacillati</taxon>
        <taxon>Cyanobacteriota</taxon>
        <taxon>Cyanophyceae</taxon>
        <taxon>Oscillatoriophycideae</taxon>
        <taxon>Oscillatoriales</taxon>
        <taxon>Laspinemataceae</taxon>
        <taxon>Laspinema</taxon>
        <taxon>Laspinema palackyanum</taxon>
    </lineage>
</organism>
<proteinExistence type="predicted"/>
<name>A0ABT2MMW4_9CYAN</name>
<protein>
    <submittedName>
        <fullName evidence="1">Uncharacterized protein</fullName>
    </submittedName>
</protein>
<evidence type="ECO:0000313" key="1">
    <source>
        <dbReference type="EMBL" id="MCT7966073.1"/>
    </source>
</evidence>
<dbReference type="Proteomes" id="UP001525890">
    <property type="component" value="Unassembled WGS sequence"/>
</dbReference>
<evidence type="ECO:0000313" key="2">
    <source>
        <dbReference type="Proteomes" id="UP001525890"/>
    </source>
</evidence>
<accession>A0ABT2MMW4</accession>
<dbReference type="EMBL" id="JAMXFF010000007">
    <property type="protein sequence ID" value="MCT7966073.1"/>
    <property type="molecule type" value="Genomic_DNA"/>
</dbReference>
<keyword evidence="2" id="KW-1185">Reference proteome</keyword>
<reference evidence="1 2" key="1">
    <citation type="journal article" date="2022" name="Front. Microbiol.">
        <title>High genomic differentiation and limited gene flow indicate recent cryptic speciation within the genus Laspinema (cyanobacteria).</title>
        <authorList>
            <person name="Stanojkovic A."/>
            <person name="Skoupy S."/>
            <person name="Skaloud P."/>
            <person name="Dvorak P."/>
        </authorList>
    </citation>
    <scope>NUCLEOTIDE SEQUENCE [LARGE SCALE GENOMIC DNA]</scope>
    <source>
        <strain evidence="1 2">D2a</strain>
    </source>
</reference>
<comment type="caution">
    <text evidence="1">The sequence shown here is derived from an EMBL/GenBank/DDBJ whole genome shotgun (WGS) entry which is preliminary data.</text>
</comment>